<comment type="caution">
    <text evidence="2">The sequence shown here is derived from an EMBL/GenBank/DDBJ whole genome shotgun (WGS) entry which is preliminary data.</text>
</comment>
<feature type="region of interest" description="Disordered" evidence="1">
    <location>
        <begin position="1"/>
        <end position="22"/>
    </location>
</feature>
<dbReference type="InterPro" id="IPR006764">
    <property type="entry name" value="SAM_dep_MeTrfase_SAV2177_type"/>
</dbReference>
<dbReference type="InterPro" id="IPR029063">
    <property type="entry name" value="SAM-dependent_MTases_sf"/>
</dbReference>
<dbReference type="EC" id="2.1.1.-" evidence="2"/>
<keyword evidence="3" id="KW-1185">Reference proteome</keyword>
<dbReference type="PIRSF" id="PIRSF017393">
    <property type="entry name" value="MTase_SAV2177"/>
    <property type="match status" value="1"/>
</dbReference>
<name>A0ABV3FTL0_9NOCA</name>
<gene>
    <name evidence="2" type="ORF">AB0I48_14455</name>
</gene>
<dbReference type="Gene3D" id="3.40.50.150">
    <property type="entry name" value="Vaccinia Virus protein VP39"/>
    <property type="match status" value="1"/>
</dbReference>
<feature type="region of interest" description="Disordered" evidence="1">
    <location>
        <begin position="206"/>
        <end position="227"/>
    </location>
</feature>
<accession>A0ABV3FTL0</accession>
<protein>
    <submittedName>
        <fullName evidence="2">SAM-dependent methyltransferase</fullName>
        <ecNumber evidence="2">2.1.1.-</ecNumber>
    </submittedName>
</protein>
<sequence>MSGDIEDRAAEAARVPEGADPNRPNAARVYNYLLGGKDNYEVDQLLAHQMLAVAPDTRTTAWFSRRFLLHAVEMAARAGVRQFVDIGAGIPISPNVHEVAQGIEPDARVVAVDYDPVVHVHANALLVSSPGVTSMLGDIRQPDLIIERLRSEQLIDFDRPVAILIVGVLHYVMDDEDPAGIIARLRDELVPGSYLAFTHGSDDTHKDFIERSSDSTAGSSSQPRYRTEKEVTRLLDGFETLGPGVVPVQDWLDEDLPGTNLVLLGGIGRKS</sequence>
<evidence type="ECO:0000313" key="3">
    <source>
        <dbReference type="Proteomes" id="UP001551695"/>
    </source>
</evidence>
<reference evidence="2 3" key="1">
    <citation type="submission" date="2024-06" db="EMBL/GenBank/DDBJ databases">
        <title>The Natural Products Discovery Center: Release of the First 8490 Sequenced Strains for Exploring Actinobacteria Biosynthetic Diversity.</title>
        <authorList>
            <person name="Kalkreuter E."/>
            <person name="Kautsar S.A."/>
            <person name="Yang D."/>
            <person name="Bader C.D."/>
            <person name="Teijaro C.N."/>
            <person name="Fluegel L."/>
            <person name="Davis C.M."/>
            <person name="Simpson J.R."/>
            <person name="Lauterbach L."/>
            <person name="Steele A.D."/>
            <person name="Gui C."/>
            <person name="Meng S."/>
            <person name="Li G."/>
            <person name="Viehrig K."/>
            <person name="Ye F."/>
            <person name="Su P."/>
            <person name="Kiefer A.F."/>
            <person name="Nichols A."/>
            <person name="Cepeda A.J."/>
            <person name="Yan W."/>
            <person name="Fan B."/>
            <person name="Jiang Y."/>
            <person name="Adhikari A."/>
            <person name="Zheng C.-J."/>
            <person name="Schuster L."/>
            <person name="Cowan T.M."/>
            <person name="Smanski M.J."/>
            <person name="Chevrette M.G."/>
            <person name="De Carvalho L.P.S."/>
            <person name="Shen B."/>
        </authorList>
    </citation>
    <scope>NUCLEOTIDE SEQUENCE [LARGE SCALE GENOMIC DNA]</scope>
    <source>
        <strain evidence="2 3">NPDC050403</strain>
    </source>
</reference>
<keyword evidence="2" id="KW-0489">Methyltransferase</keyword>
<proteinExistence type="predicted"/>
<organism evidence="2 3">
    <name type="scientific">Nocardia aurea</name>
    <dbReference type="NCBI Taxonomy" id="2144174"/>
    <lineage>
        <taxon>Bacteria</taxon>
        <taxon>Bacillati</taxon>
        <taxon>Actinomycetota</taxon>
        <taxon>Actinomycetes</taxon>
        <taxon>Mycobacteriales</taxon>
        <taxon>Nocardiaceae</taxon>
        <taxon>Nocardia</taxon>
    </lineage>
</organism>
<dbReference type="Pfam" id="PF04672">
    <property type="entry name" value="Methyltransf_19"/>
    <property type="match status" value="1"/>
</dbReference>
<dbReference type="CDD" id="cd02440">
    <property type="entry name" value="AdoMet_MTases"/>
    <property type="match status" value="1"/>
</dbReference>
<dbReference type="GO" id="GO:0032259">
    <property type="term" value="P:methylation"/>
    <property type="evidence" value="ECO:0007669"/>
    <property type="project" value="UniProtKB-KW"/>
</dbReference>
<dbReference type="Proteomes" id="UP001551695">
    <property type="component" value="Unassembled WGS sequence"/>
</dbReference>
<evidence type="ECO:0000256" key="1">
    <source>
        <dbReference type="SAM" id="MobiDB-lite"/>
    </source>
</evidence>
<dbReference type="EMBL" id="JBFAKC010000005">
    <property type="protein sequence ID" value="MEV0708761.1"/>
    <property type="molecule type" value="Genomic_DNA"/>
</dbReference>
<feature type="compositionally biased region" description="Polar residues" evidence="1">
    <location>
        <begin position="214"/>
        <end position="224"/>
    </location>
</feature>
<dbReference type="RefSeq" id="WP_357783786.1">
    <property type="nucleotide sequence ID" value="NZ_JBFAKC010000005.1"/>
</dbReference>
<dbReference type="GO" id="GO:0008168">
    <property type="term" value="F:methyltransferase activity"/>
    <property type="evidence" value="ECO:0007669"/>
    <property type="project" value="UniProtKB-KW"/>
</dbReference>
<feature type="compositionally biased region" description="Basic and acidic residues" evidence="1">
    <location>
        <begin position="1"/>
        <end position="11"/>
    </location>
</feature>
<dbReference type="SUPFAM" id="SSF53335">
    <property type="entry name" value="S-adenosyl-L-methionine-dependent methyltransferases"/>
    <property type="match status" value="1"/>
</dbReference>
<keyword evidence="2" id="KW-0808">Transferase</keyword>
<evidence type="ECO:0000313" key="2">
    <source>
        <dbReference type="EMBL" id="MEV0708761.1"/>
    </source>
</evidence>